<name>A6GK98_9BACT</name>
<comment type="similarity">
    <text evidence="1">Belongs to the tyrosinase family.</text>
</comment>
<keyword evidence="2" id="KW-0479">Metal-binding</keyword>
<dbReference type="SUPFAM" id="SSF48056">
    <property type="entry name" value="Di-copper centre-containing domain"/>
    <property type="match status" value="1"/>
</dbReference>
<accession>A6GK98</accession>
<proteinExistence type="inferred from homology"/>
<evidence type="ECO:0000313" key="5">
    <source>
        <dbReference type="EMBL" id="EDM73704.1"/>
    </source>
</evidence>
<feature type="domain" description="Tyrosinase copper-binding" evidence="4">
    <location>
        <begin position="355"/>
        <end position="366"/>
    </location>
</feature>
<evidence type="ECO:0000256" key="2">
    <source>
        <dbReference type="ARBA" id="ARBA00022723"/>
    </source>
</evidence>
<keyword evidence="6" id="KW-1185">Reference proteome</keyword>
<evidence type="ECO:0000256" key="1">
    <source>
        <dbReference type="ARBA" id="ARBA00009928"/>
    </source>
</evidence>
<dbReference type="GO" id="GO:0046872">
    <property type="term" value="F:metal ion binding"/>
    <property type="evidence" value="ECO:0007669"/>
    <property type="project" value="UniProtKB-KW"/>
</dbReference>
<keyword evidence="3" id="KW-0186">Copper</keyword>
<comment type="caution">
    <text evidence="5">The sequence shown here is derived from an EMBL/GenBank/DDBJ whole genome shotgun (WGS) entry which is preliminary data.</text>
</comment>
<dbReference type="PANTHER" id="PTHR11474">
    <property type="entry name" value="TYROSINASE FAMILY MEMBER"/>
    <property type="match status" value="1"/>
</dbReference>
<dbReference type="InterPro" id="IPR050316">
    <property type="entry name" value="Tyrosinase/Hemocyanin"/>
</dbReference>
<dbReference type="Gene3D" id="1.10.1280.10">
    <property type="entry name" value="Di-copper center containing domain from catechol oxidase"/>
    <property type="match status" value="2"/>
</dbReference>
<gene>
    <name evidence="5" type="ORF">PPSIR1_16820</name>
</gene>
<sequence length="420" mass="46737">MIGCRPGEEAGECGDALGFVPGEAPVVRKGASQMRADEIERFTQAWQLLVENGELDQLAIGHADIDNQRHHGTQIRGDYTGFVNPDNYAHRFLCWHRAYVTDLEQAMRKALVADYAARGLDCALADTVFVPYLDGEGYPQWVRDWMPTGTPTGVFVQHIDPTIDPDNGHESNGLELGDTYEVVVRAYHGQSHTCSTVPPSARVIQECLAHESFVDMSVALESTPGLIHDVPDPDLANTVRMVADTIVDKDGQNAMVFMSFLFIADIIETGGWPDPEQKVFVMPAITALDRGRAFDEYGIQGWSDEQFFGVLEAVNAYVQRSPHAILHFYSAGESTEAGVRGLYGSSAYFQDAGADPHFYMLHCELDRYFETWLQSNSDTPPLEGEDRLFKTWPGAREWTVEQLMDASALPFVYDELWSPG</sequence>
<reference evidence="5 6" key="1">
    <citation type="submission" date="2007-06" db="EMBL/GenBank/DDBJ databases">
        <authorList>
            <person name="Shimkets L."/>
            <person name="Ferriera S."/>
            <person name="Johnson J."/>
            <person name="Kravitz S."/>
            <person name="Beeson K."/>
            <person name="Sutton G."/>
            <person name="Rogers Y.-H."/>
            <person name="Friedman R."/>
            <person name="Frazier M."/>
            <person name="Venter J.C."/>
        </authorList>
    </citation>
    <scope>NUCLEOTIDE SEQUENCE [LARGE SCALE GENOMIC DNA]</scope>
    <source>
        <strain evidence="5 6">SIR-1</strain>
    </source>
</reference>
<evidence type="ECO:0000259" key="4">
    <source>
        <dbReference type="PROSITE" id="PS00498"/>
    </source>
</evidence>
<dbReference type="InterPro" id="IPR002227">
    <property type="entry name" value="Tyrosinase_Cu-bd"/>
</dbReference>
<dbReference type="PROSITE" id="PS00498">
    <property type="entry name" value="TYROSINASE_2"/>
    <property type="match status" value="1"/>
</dbReference>
<evidence type="ECO:0000256" key="3">
    <source>
        <dbReference type="ARBA" id="ARBA00023008"/>
    </source>
</evidence>
<dbReference type="PRINTS" id="PR00092">
    <property type="entry name" value="TYROSINASE"/>
</dbReference>
<dbReference type="GO" id="GO:0016491">
    <property type="term" value="F:oxidoreductase activity"/>
    <property type="evidence" value="ECO:0007669"/>
    <property type="project" value="InterPro"/>
</dbReference>
<protein>
    <recommendedName>
        <fullName evidence="4">Tyrosinase copper-binding domain-containing protein</fullName>
    </recommendedName>
</protein>
<dbReference type="Proteomes" id="UP000005801">
    <property type="component" value="Unassembled WGS sequence"/>
</dbReference>
<dbReference type="Pfam" id="PF00264">
    <property type="entry name" value="Tyrosinase"/>
    <property type="match status" value="2"/>
</dbReference>
<dbReference type="InterPro" id="IPR008922">
    <property type="entry name" value="Di-copper_centre_dom_sf"/>
</dbReference>
<evidence type="ECO:0000313" key="6">
    <source>
        <dbReference type="Proteomes" id="UP000005801"/>
    </source>
</evidence>
<organism evidence="5 6">
    <name type="scientific">Plesiocystis pacifica SIR-1</name>
    <dbReference type="NCBI Taxonomy" id="391625"/>
    <lineage>
        <taxon>Bacteria</taxon>
        <taxon>Pseudomonadati</taxon>
        <taxon>Myxococcota</taxon>
        <taxon>Polyangia</taxon>
        <taxon>Nannocystales</taxon>
        <taxon>Nannocystaceae</taxon>
        <taxon>Plesiocystis</taxon>
    </lineage>
</organism>
<dbReference type="EMBL" id="ABCS01000187">
    <property type="protein sequence ID" value="EDM73704.1"/>
    <property type="molecule type" value="Genomic_DNA"/>
</dbReference>
<dbReference type="eggNOG" id="ENOG5031D59">
    <property type="taxonomic scope" value="Bacteria"/>
</dbReference>
<dbReference type="PANTHER" id="PTHR11474:SF126">
    <property type="entry name" value="TYROSINASE-LIKE PROTEIN TYR-1-RELATED"/>
    <property type="match status" value="1"/>
</dbReference>
<dbReference type="AlphaFoldDB" id="A6GK98"/>